<organism evidence="1">
    <name type="scientific">marine sediment metagenome</name>
    <dbReference type="NCBI Taxonomy" id="412755"/>
    <lineage>
        <taxon>unclassified sequences</taxon>
        <taxon>metagenomes</taxon>
        <taxon>ecological metagenomes</taxon>
    </lineage>
</organism>
<dbReference type="AlphaFoldDB" id="A0A0F9QLL0"/>
<evidence type="ECO:0000313" key="1">
    <source>
        <dbReference type="EMBL" id="KKN37852.1"/>
    </source>
</evidence>
<comment type="caution">
    <text evidence="1">The sequence shown here is derived from an EMBL/GenBank/DDBJ whole genome shotgun (WGS) entry which is preliminary data.</text>
</comment>
<sequence length="91" mass="9554">MFTLLRARGAHRLRTLRCGGFTVGVWETFVGLLVAKQPDAVATKGEFDLEHSSHGLIGTLPQAKYGTTVLTALSCGSDEAVGRVPTPSVAG</sequence>
<reference evidence="1" key="1">
    <citation type="journal article" date="2015" name="Nature">
        <title>Complex archaea that bridge the gap between prokaryotes and eukaryotes.</title>
        <authorList>
            <person name="Spang A."/>
            <person name="Saw J.H."/>
            <person name="Jorgensen S.L."/>
            <person name="Zaremba-Niedzwiedzka K."/>
            <person name="Martijn J."/>
            <person name="Lind A.E."/>
            <person name="van Eijk R."/>
            <person name="Schleper C."/>
            <person name="Guy L."/>
            <person name="Ettema T.J."/>
        </authorList>
    </citation>
    <scope>NUCLEOTIDE SEQUENCE</scope>
</reference>
<accession>A0A0F9QLL0</accession>
<name>A0A0F9QLL0_9ZZZZ</name>
<protein>
    <submittedName>
        <fullName evidence="1">Uncharacterized protein</fullName>
    </submittedName>
</protein>
<gene>
    <name evidence="1" type="ORF">LCGC14_0759280</name>
</gene>
<proteinExistence type="predicted"/>
<dbReference type="EMBL" id="LAZR01001866">
    <property type="protein sequence ID" value="KKN37852.1"/>
    <property type="molecule type" value="Genomic_DNA"/>
</dbReference>